<dbReference type="EMBL" id="LGIA01000146">
    <property type="protein sequence ID" value="KOH45312.1"/>
    <property type="molecule type" value="Genomic_DNA"/>
</dbReference>
<evidence type="ECO:0000313" key="1">
    <source>
        <dbReference type="EMBL" id="KOH45312.1"/>
    </source>
</evidence>
<dbReference type="PATRIC" id="fig|1409788.3.peg.1988"/>
<reference evidence="2" key="1">
    <citation type="submission" date="2015-07" db="EMBL/GenBank/DDBJ databases">
        <title>Genome sequencing of Sunxiuqinia dokdonensis strain SK.</title>
        <authorList>
            <person name="Ahn S."/>
            <person name="Kim B.-C."/>
        </authorList>
    </citation>
    <scope>NUCLEOTIDE SEQUENCE [LARGE SCALE GENOMIC DNA]</scope>
    <source>
        <strain evidence="2">SK</strain>
    </source>
</reference>
<dbReference type="STRING" id="1409788.NC99_19200"/>
<comment type="caution">
    <text evidence="1">The sequence shown here is derived from an EMBL/GenBank/DDBJ whole genome shotgun (WGS) entry which is preliminary data.</text>
</comment>
<dbReference type="Proteomes" id="UP000036958">
    <property type="component" value="Unassembled WGS sequence"/>
</dbReference>
<evidence type="ECO:0000313" key="2">
    <source>
        <dbReference type="Proteomes" id="UP000036958"/>
    </source>
</evidence>
<keyword evidence="2" id="KW-1185">Reference proteome</keyword>
<sequence length="146" mass="16728">MSAEFTYSSGNEAYNATRRSVEAMDNFNNQSRAAVNRWQLDGQVTNMPKAVYGDPMNNNAFSSRWIEDASYLKLKYLTFAYEFDKTFVNFFRSGKIYVAGENLLTWTDYLGLDPEFAYSYAEALQGVDYAKAVIPRSVKFGFNLNF</sequence>
<organism evidence="1 2">
    <name type="scientific">Sunxiuqinia dokdonensis</name>
    <dbReference type="NCBI Taxonomy" id="1409788"/>
    <lineage>
        <taxon>Bacteria</taxon>
        <taxon>Pseudomonadati</taxon>
        <taxon>Bacteroidota</taxon>
        <taxon>Bacteroidia</taxon>
        <taxon>Marinilabiliales</taxon>
        <taxon>Prolixibacteraceae</taxon>
        <taxon>Sunxiuqinia</taxon>
    </lineage>
</organism>
<proteinExistence type="predicted"/>
<gene>
    <name evidence="1" type="ORF">NC99_19200</name>
</gene>
<accession>A0A0L8VAW0</accession>
<protein>
    <submittedName>
        <fullName evidence="1">TonB-linked outer membrane protein</fullName>
    </submittedName>
</protein>
<name>A0A0L8VAW0_9BACT</name>
<dbReference type="AlphaFoldDB" id="A0A0L8VAW0"/>